<keyword evidence="2" id="KW-1185">Reference proteome</keyword>
<proteinExistence type="predicted"/>
<evidence type="ECO:0000313" key="2">
    <source>
        <dbReference type="Proteomes" id="UP000828941"/>
    </source>
</evidence>
<protein>
    <submittedName>
        <fullName evidence="1">Uncharacterized protein</fullName>
    </submittedName>
</protein>
<dbReference type="EMBL" id="CM039426">
    <property type="protein sequence ID" value="KAI4357115.1"/>
    <property type="molecule type" value="Genomic_DNA"/>
</dbReference>
<comment type="caution">
    <text evidence="1">The sequence shown here is derived from an EMBL/GenBank/DDBJ whole genome shotgun (WGS) entry which is preliminary data.</text>
</comment>
<name>A0ACB9Q811_BAUVA</name>
<accession>A0ACB9Q811</accession>
<gene>
    <name evidence="1" type="ORF">L6164_001083</name>
</gene>
<reference evidence="1 2" key="1">
    <citation type="journal article" date="2022" name="DNA Res.">
        <title>Chromosomal-level genome assembly of the orchid tree Bauhinia variegata (Leguminosae; Cercidoideae) supports the allotetraploid origin hypothesis of Bauhinia.</title>
        <authorList>
            <person name="Zhong Y."/>
            <person name="Chen Y."/>
            <person name="Zheng D."/>
            <person name="Pang J."/>
            <person name="Liu Y."/>
            <person name="Luo S."/>
            <person name="Meng S."/>
            <person name="Qian L."/>
            <person name="Wei D."/>
            <person name="Dai S."/>
            <person name="Zhou R."/>
        </authorList>
    </citation>
    <scope>NUCLEOTIDE SEQUENCE [LARGE SCALE GENOMIC DNA]</scope>
    <source>
        <strain evidence="1">BV-YZ2020</strain>
    </source>
</reference>
<evidence type="ECO:0000313" key="1">
    <source>
        <dbReference type="EMBL" id="KAI4357115.1"/>
    </source>
</evidence>
<organism evidence="1 2">
    <name type="scientific">Bauhinia variegata</name>
    <name type="common">Purple orchid tree</name>
    <name type="synonym">Phanera variegata</name>
    <dbReference type="NCBI Taxonomy" id="167791"/>
    <lineage>
        <taxon>Eukaryota</taxon>
        <taxon>Viridiplantae</taxon>
        <taxon>Streptophyta</taxon>
        <taxon>Embryophyta</taxon>
        <taxon>Tracheophyta</taxon>
        <taxon>Spermatophyta</taxon>
        <taxon>Magnoliopsida</taxon>
        <taxon>eudicotyledons</taxon>
        <taxon>Gunneridae</taxon>
        <taxon>Pentapetalae</taxon>
        <taxon>rosids</taxon>
        <taxon>fabids</taxon>
        <taxon>Fabales</taxon>
        <taxon>Fabaceae</taxon>
        <taxon>Cercidoideae</taxon>
        <taxon>Cercideae</taxon>
        <taxon>Bauhiniinae</taxon>
        <taxon>Bauhinia</taxon>
    </lineage>
</organism>
<dbReference type="Proteomes" id="UP000828941">
    <property type="component" value="Chromosome 1"/>
</dbReference>
<sequence length="120" mass="13262">MNQFARQKQFQQTSSLGNPAKAAGGIIGNDIGRWMTGFMGYMGVTTDIHVELKSLRQGLTLAWEKGVKLLEVNADSMDIISLATTNAEFHRYGAKIEDIGSLLGREWQGKLEHSYGESNQ</sequence>